<dbReference type="PANTHER" id="PTHR24148">
    <property type="entry name" value="ANKYRIN REPEAT DOMAIN-CONTAINING PROTEIN 39 HOMOLOG-RELATED"/>
    <property type="match status" value="1"/>
</dbReference>
<dbReference type="AlphaFoldDB" id="A0A9W8RTH6"/>
<dbReference type="PANTHER" id="PTHR24148:SF73">
    <property type="entry name" value="HET DOMAIN PROTEIN (AFU_ORTHOLOGUE AFUA_8G01020)"/>
    <property type="match status" value="1"/>
</dbReference>
<keyword evidence="3" id="KW-1185">Reference proteome</keyword>
<sequence>MNHQLYSRLPEGHFRLIKLLPGNWDGPLEAELFEADRNSSYTALSYTWGKNRRLSKEVVLNGVPRGITINLDLALRALREANPVIIWIDALCIDQDDVADKSQQVGFMHQIFHWATHVRAYVGEHLSYDVLLKQLGPSESFQFSQNQEEAWEEIHTALSELEIGRSLELSLHQRCKCIFGLLTALANPCLFARLKTMHLFSQEPSRAMQTKQRNLFEWLRMFVIAPWWDRMWIIQEVGVARKLLLSHGKVTVSFQIFKKMADNDPSVLHLARENKRVLEILIMKVKWISDLQGLQKYESISAMTDYGYFEKSLGSPLLWLLRTFRHRQASEPRDKIHALGHLLRKLDIGTGSTFKTDYGTSVATLFSRVVVHIIRDTGLFWLTTADLVAKSRDSLPSWVPNWADDFRSGRTNDHPWRIRLCHNASNLSFKVYTTAEPPSVSMTPPEYYNSLFKDPQAHLWSKLRGYECEYRDPFQPGCRPGHDAILSSTHFFLDWDGSEQRRFQYEWHEPEVRDLTKVENCLKVPSQYCCTIRHVSEPIAPDFSNLNRILDNLKAAHFELFPGDWKYTYTNRREILGRVLCFGVVMEEGSGAFRRLEPCDDPDLAILTYILSGYSEEALRKSAGFQNRYREKCLLKLMAECSVCQSTSETCSECKAQAEGEHTLTSDALLKDGTLNYKRATAQETAPGSCILLTTEGTFALGPPQSQVDDRISIISGGLCPYVLRRDTNSQHLGHVAFQLVGDCYLDKTPSWDPEKFETVALV</sequence>
<gene>
    <name evidence="2" type="ORF">NW762_009530</name>
</gene>
<feature type="domain" description="Heterokaryon incompatibility" evidence="1">
    <location>
        <begin position="41"/>
        <end position="236"/>
    </location>
</feature>
<evidence type="ECO:0000259" key="1">
    <source>
        <dbReference type="Pfam" id="PF06985"/>
    </source>
</evidence>
<name>A0A9W8RTH6_9HYPO</name>
<organism evidence="2 3">
    <name type="scientific">Fusarium torreyae</name>
    <dbReference type="NCBI Taxonomy" id="1237075"/>
    <lineage>
        <taxon>Eukaryota</taxon>
        <taxon>Fungi</taxon>
        <taxon>Dikarya</taxon>
        <taxon>Ascomycota</taxon>
        <taxon>Pezizomycotina</taxon>
        <taxon>Sordariomycetes</taxon>
        <taxon>Hypocreomycetidae</taxon>
        <taxon>Hypocreales</taxon>
        <taxon>Nectriaceae</taxon>
        <taxon>Fusarium</taxon>
    </lineage>
</organism>
<dbReference type="InterPro" id="IPR052895">
    <property type="entry name" value="HetReg/Transcr_Mod"/>
</dbReference>
<dbReference type="Proteomes" id="UP001152049">
    <property type="component" value="Unassembled WGS sequence"/>
</dbReference>
<proteinExistence type="predicted"/>
<reference evidence="2" key="1">
    <citation type="submission" date="2022-09" db="EMBL/GenBank/DDBJ databases">
        <title>Fusarium specimens isolated from Avocado Roots.</title>
        <authorList>
            <person name="Stajich J."/>
            <person name="Roper C."/>
            <person name="Heimlech-Rivalta G."/>
        </authorList>
    </citation>
    <scope>NUCLEOTIDE SEQUENCE</scope>
    <source>
        <strain evidence="2">CF00136</strain>
    </source>
</reference>
<evidence type="ECO:0000313" key="2">
    <source>
        <dbReference type="EMBL" id="KAJ4255533.1"/>
    </source>
</evidence>
<dbReference type="Pfam" id="PF06985">
    <property type="entry name" value="HET"/>
    <property type="match status" value="1"/>
</dbReference>
<dbReference type="OrthoDB" id="3557394at2759"/>
<dbReference type="EMBL" id="JAOQAZ010000020">
    <property type="protein sequence ID" value="KAJ4255533.1"/>
    <property type="molecule type" value="Genomic_DNA"/>
</dbReference>
<dbReference type="InterPro" id="IPR010730">
    <property type="entry name" value="HET"/>
</dbReference>
<protein>
    <recommendedName>
        <fullName evidence="1">Heterokaryon incompatibility domain-containing protein</fullName>
    </recommendedName>
</protein>
<evidence type="ECO:0000313" key="3">
    <source>
        <dbReference type="Proteomes" id="UP001152049"/>
    </source>
</evidence>
<accession>A0A9W8RTH6</accession>
<comment type="caution">
    <text evidence="2">The sequence shown here is derived from an EMBL/GenBank/DDBJ whole genome shotgun (WGS) entry which is preliminary data.</text>
</comment>